<dbReference type="CDD" id="cd21452">
    <property type="entry name" value="DLC-like_DYNLL1_DYNLL2"/>
    <property type="match status" value="1"/>
</dbReference>
<keyword evidence="9 12" id="KW-0243">Dynein</keyword>
<feature type="compositionally biased region" description="Low complexity" evidence="13">
    <location>
        <begin position="1"/>
        <end position="15"/>
    </location>
</feature>
<keyword evidence="15" id="KW-1185">Reference proteome</keyword>
<evidence type="ECO:0000256" key="11">
    <source>
        <dbReference type="ARBA" id="ARBA00023242"/>
    </source>
</evidence>
<dbReference type="PANTHER" id="PTHR11886">
    <property type="entry name" value="DYNEIN LIGHT CHAIN"/>
    <property type="match status" value="1"/>
</dbReference>
<dbReference type="AlphaFoldDB" id="A0A316Z8D2"/>
<dbReference type="SMART" id="SM01375">
    <property type="entry name" value="Dynein_light"/>
    <property type="match status" value="1"/>
</dbReference>
<dbReference type="GO" id="GO:0051028">
    <property type="term" value="P:mRNA transport"/>
    <property type="evidence" value="ECO:0007669"/>
    <property type="project" value="UniProtKB-KW"/>
</dbReference>
<protein>
    <recommendedName>
        <fullName evidence="12">Dynein light chain</fullName>
    </recommendedName>
</protein>
<evidence type="ECO:0000256" key="2">
    <source>
        <dbReference type="ARBA" id="ARBA00004245"/>
    </source>
</evidence>
<reference evidence="14 15" key="1">
    <citation type="journal article" date="2018" name="Mol. Biol. Evol.">
        <title>Broad Genomic Sampling Reveals a Smut Pathogenic Ancestry of the Fungal Clade Ustilaginomycotina.</title>
        <authorList>
            <person name="Kijpornyongpan T."/>
            <person name="Mondo S.J."/>
            <person name="Barry K."/>
            <person name="Sandor L."/>
            <person name="Lee J."/>
            <person name="Lipzen A."/>
            <person name="Pangilinan J."/>
            <person name="LaButti K."/>
            <person name="Hainaut M."/>
            <person name="Henrissat B."/>
            <person name="Grigoriev I.V."/>
            <person name="Spatafora J.W."/>
            <person name="Aime M.C."/>
        </authorList>
    </citation>
    <scope>NUCLEOTIDE SEQUENCE [LARGE SCALE GENOMIC DNA]</scope>
    <source>
        <strain evidence="14 15">MCA 4186</strain>
    </source>
</reference>
<sequence>MSSSDAAPSAQAPSSGGLLGATDAIPKAVIKNADMEQPMQDAAIGIALDSLRQFSVEKDMAAHVKRAMDQQFGATWHAVVGRNYGSYVTHETKHFIYFYLGQIAFLLWRA</sequence>
<dbReference type="GO" id="GO:0007017">
    <property type="term" value="P:microtubule-based process"/>
    <property type="evidence" value="ECO:0007669"/>
    <property type="project" value="InterPro"/>
</dbReference>
<dbReference type="FunFam" id="3.30.740.10:FF:000005">
    <property type="entry name" value="Dynein light chain"/>
    <property type="match status" value="1"/>
</dbReference>
<feature type="region of interest" description="Disordered" evidence="13">
    <location>
        <begin position="1"/>
        <end position="20"/>
    </location>
</feature>
<keyword evidence="4 12" id="KW-0813">Transport</keyword>
<keyword evidence="7" id="KW-0509">mRNA transport</keyword>
<evidence type="ECO:0000256" key="3">
    <source>
        <dbReference type="ARBA" id="ARBA00010156"/>
    </source>
</evidence>
<dbReference type="Pfam" id="PF01221">
    <property type="entry name" value="Dynein_light"/>
    <property type="match status" value="1"/>
</dbReference>
<evidence type="ECO:0000256" key="5">
    <source>
        <dbReference type="ARBA" id="ARBA00022490"/>
    </source>
</evidence>
<keyword evidence="6 12" id="KW-0493">Microtubule</keyword>
<evidence type="ECO:0000256" key="10">
    <source>
        <dbReference type="ARBA" id="ARBA00023212"/>
    </source>
</evidence>
<evidence type="ECO:0000256" key="12">
    <source>
        <dbReference type="RuleBase" id="RU365010"/>
    </source>
</evidence>
<evidence type="ECO:0000256" key="1">
    <source>
        <dbReference type="ARBA" id="ARBA00004123"/>
    </source>
</evidence>
<keyword evidence="12" id="KW-0505">Motor protein</keyword>
<evidence type="ECO:0000313" key="14">
    <source>
        <dbReference type="EMBL" id="PWN97516.1"/>
    </source>
</evidence>
<comment type="subcellular location">
    <subcellularLocation>
        <location evidence="2 12">Cytoplasm</location>
        <location evidence="2 12">Cytoskeleton</location>
    </subcellularLocation>
    <subcellularLocation>
        <location evidence="1">Nucleus</location>
    </subcellularLocation>
</comment>
<dbReference type="RefSeq" id="XP_025597795.1">
    <property type="nucleotide sequence ID" value="XM_025740228.1"/>
</dbReference>
<dbReference type="GO" id="GO:0015031">
    <property type="term" value="P:protein transport"/>
    <property type="evidence" value="ECO:0007669"/>
    <property type="project" value="UniProtKB-KW"/>
</dbReference>
<comment type="subunit">
    <text evidence="12">Cytoplasmic dynein consists of two catalytic heavy chains (HCs) and a number of non-catalytic subunits which present intermediate chains (ICs), light intermediate chains (LICs) and light chains (LCs).</text>
</comment>
<comment type="similarity">
    <text evidence="3 12">Belongs to the dynein light chain family.</text>
</comment>
<dbReference type="OrthoDB" id="10033309at2759"/>
<evidence type="ECO:0000256" key="13">
    <source>
        <dbReference type="SAM" id="MobiDB-lite"/>
    </source>
</evidence>
<accession>A0A316Z8D2</accession>
<evidence type="ECO:0000256" key="9">
    <source>
        <dbReference type="ARBA" id="ARBA00023017"/>
    </source>
</evidence>
<dbReference type="SUPFAM" id="SSF54648">
    <property type="entry name" value="DLC"/>
    <property type="match status" value="1"/>
</dbReference>
<keyword evidence="8" id="KW-0653">Protein transport</keyword>
<dbReference type="Gene3D" id="3.30.740.10">
    <property type="entry name" value="Protein Inhibitor Of Neuronal Nitric Oxide Synthase"/>
    <property type="match status" value="1"/>
</dbReference>
<dbReference type="InterPro" id="IPR001372">
    <property type="entry name" value="Dynein_light_chain_typ-1/2"/>
</dbReference>
<evidence type="ECO:0000256" key="7">
    <source>
        <dbReference type="ARBA" id="ARBA00022816"/>
    </source>
</evidence>
<dbReference type="GO" id="GO:0045505">
    <property type="term" value="F:dynein intermediate chain binding"/>
    <property type="evidence" value="ECO:0007669"/>
    <property type="project" value="TreeGrafter"/>
</dbReference>
<proteinExistence type="inferred from homology"/>
<dbReference type="STRING" id="58919.A0A316Z8D2"/>
<comment type="function">
    <text evidence="12">Acts as one of several non-catalytic accessory components of the cytoplasmic dynein complex that are thought to be involved in linking dynein to cargos and to adapter proteins that regulate dynein function. Cytoplasmic dynein acts as a motor for the intracellular retrograde motility of vesicles and organelles along microtubules. May play a role in changing or maintaining the spatial distribution of cytoskeletal structures.</text>
</comment>
<evidence type="ECO:0000256" key="8">
    <source>
        <dbReference type="ARBA" id="ARBA00022927"/>
    </source>
</evidence>
<evidence type="ECO:0000313" key="15">
    <source>
        <dbReference type="Proteomes" id="UP000245946"/>
    </source>
</evidence>
<name>A0A316Z8D2_9BASI</name>
<evidence type="ECO:0000256" key="6">
    <source>
        <dbReference type="ARBA" id="ARBA00022701"/>
    </source>
</evidence>
<dbReference type="PANTHER" id="PTHR11886:SF35">
    <property type="entry name" value="DYNEIN LIGHT CHAIN"/>
    <property type="match status" value="1"/>
</dbReference>
<evidence type="ECO:0000256" key="4">
    <source>
        <dbReference type="ARBA" id="ARBA00022448"/>
    </source>
</evidence>
<keyword evidence="5 12" id="KW-0963">Cytoplasm</keyword>
<gene>
    <name evidence="14" type="ORF">FA09DRAFT_298009</name>
</gene>
<dbReference type="GO" id="GO:0005874">
    <property type="term" value="C:microtubule"/>
    <property type="evidence" value="ECO:0007669"/>
    <property type="project" value="UniProtKB-KW"/>
</dbReference>
<organism evidence="14 15">
    <name type="scientific">Tilletiopsis washingtonensis</name>
    <dbReference type="NCBI Taxonomy" id="58919"/>
    <lineage>
        <taxon>Eukaryota</taxon>
        <taxon>Fungi</taxon>
        <taxon>Dikarya</taxon>
        <taxon>Basidiomycota</taxon>
        <taxon>Ustilaginomycotina</taxon>
        <taxon>Exobasidiomycetes</taxon>
        <taxon>Entylomatales</taxon>
        <taxon>Entylomatales incertae sedis</taxon>
        <taxon>Tilletiopsis</taxon>
    </lineage>
</organism>
<dbReference type="Proteomes" id="UP000245946">
    <property type="component" value="Unassembled WGS sequence"/>
</dbReference>
<dbReference type="EMBL" id="KZ819294">
    <property type="protein sequence ID" value="PWN97516.1"/>
    <property type="molecule type" value="Genomic_DNA"/>
</dbReference>
<dbReference type="GeneID" id="37267774"/>
<dbReference type="GO" id="GO:0005634">
    <property type="term" value="C:nucleus"/>
    <property type="evidence" value="ECO:0007669"/>
    <property type="project" value="UniProtKB-SubCell"/>
</dbReference>
<keyword evidence="11" id="KW-0539">Nucleus</keyword>
<dbReference type="InterPro" id="IPR037177">
    <property type="entry name" value="DLC_sf"/>
</dbReference>
<dbReference type="GO" id="GO:0005868">
    <property type="term" value="C:cytoplasmic dynein complex"/>
    <property type="evidence" value="ECO:0007669"/>
    <property type="project" value="TreeGrafter"/>
</dbReference>
<keyword evidence="10 12" id="KW-0206">Cytoskeleton</keyword>